<organism evidence="3 4">
    <name type="scientific">Bombyx mori</name>
    <name type="common">Silk moth</name>
    <dbReference type="NCBI Taxonomy" id="7091"/>
    <lineage>
        <taxon>Eukaryota</taxon>
        <taxon>Metazoa</taxon>
        <taxon>Ecdysozoa</taxon>
        <taxon>Arthropoda</taxon>
        <taxon>Hexapoda</taxon>
        <taxon>Insecta</taxon>
        <taxon>Pterygota</taxon>
        <taxon>Neoptera</taxon>
        <taxon>Endopterygota</taxon>
        <taxon>Lepidoptera</taxon>
        <taxon>Glossata</taxon>
        <taxon>Ditrysia</taxon>
        <taxon>Bombycoidea</taxon>
        <taxon>Bombycidae</taxon>
        <taxon>Bombycinae</taxon>
        <taxon>Bombyx</taxon>
    </lineage>
</organism>
<dbReference type="GO" id="GO:0016491">
    <property type="term" value="F:oxidoreductase activity"/>
    <property type="evidence" value="ECO:0007669"/>
    <property type="project" value="UniProtKB-KW"/>
</dbReference>
<dbReference type="PANTHER" id="PTHR43157:SF73">
    <property type="entry name" value="WW DOMAIN-CONTAINING OXIDOREDUCTASE-LIKE PROTEIN"/>
    <property type="match status" value="1"/>
</dbReference>
<dbReference type="PRINTS" id="PR00080">
    <property type="entry name" value="SDRFAMILY"/>
</dbReference>
<comment type="similarity">
    <text evidence="2">Belongs to the short-chain dehydrogenases/reductases (SDR) family.</text>
</comment>
<evidence type="ECO:0008006" key="5">
    <source>
        <dbReference type="Google" id="ProtNLM"/>
    </source>
</evidence>
<proteinExistence type="inferred from homology"/>
<dbReference type="SUPFAM" id="SSF51735">
    <property type="entry name" value="NAD(P)-binding Rossmann-fold domains"/>
    <property type="match status" value="1"/>
</dbReference>
<evidence type="ECO:0000256" key="2">
    <source>
        <dbReference type="RuleBase" id="RU000363"/>
    </source>
</evidence>
<keyword evidence="4" id="KW-1185">Reference proteome</keyword>
<evidence type="ECO:0000313" key="3">
    <source>
        <dbReference type="EnsemblMetazoa" id="XP_021209019.1"/>
    </source>
</evidence>
<dbReference type="PRINTS" id="PR00081">
    <property type="entry name" value="GDHRDH"/>
</dbReference>
<name>A0A8R2DQ82_BOMMO</name>
<dbReference type="Pfam" id="PF00106">
    <property type="entry name" value="adh_short"/>
    <property type="match status" value="1"/>
</dbReference>
<dbReference type="Proteomes" id="UP000005204">
    <property type="component" value="Unassembled WGS sequence"/>
</dbReference>
<dbReference type="InterPro" id="IPR036291">
    <property type="entry name" value="NAD(P)-bd_dom_sf"/>
</dbReference>
<reference evidence="4" key="1">
    <citation type="journal article" date="2008" name="Insect Biochem. Mol. Biol.">
        <title>The genome of a lepidopteran model insect, the silkworm Bombyx mori.</title>
        <authorList>
            <consortium name="International Silkworm Genome Consortium"/>
        </authorList>
    </citation>
    <scope>NUCLEOTIDE SEQUENCE [LARGE SCALE GENOMIC DNA]</scope>
    <source>
        <strain evidence="4">p50T</strain>
    </source>
</reference>
<evidence type="ECO:0000256" key="1">
    <source>
        <dbReference type="ARBA" id="ARBA00023002"/>
    </source>
</evidence>
<dbReference type="Gene3D" id="3.40.50.720">
    <property type="entry name" value="NAD(P)-binding Rossmann-like Domain"/>
    <property type="match status" value="1"/>
</dbReference>
<dbReference type="AlphaFoldDB" id="A0A8R2DQ82"/>
<evidence type="ECO:0000313" key="4">
    <source>
        <dbReference type="Proteomes" id="UP000005204"/>
    </source>
</evidence>
<dbReference type="InterPro" id="IPR002347">
    <property type="entry name" value="SDR_fam"/>
</dbReference>
<accession>A0A8R2DQ82</accession>
<reference evidence="3" key="2">
    <citation type="submission" date="2022-06" db="UniProtKB">
        <authorList>
            <consortium name="EnsemblMetazoa"/>
        </authorList>
    </citation>
    <scope>IDENTIFICATION</scope>
    <source>
        <strain evidence="3">p50T (Dazao)</strain>
    </source>
</reference>
<sequence>MDFLSGWCKSKRSLQRCTAIVTRSNSGIGLETVKDLFLRGARVIMACRDLTKAEIAKSLIEKETEYEKEKGSIIVEHLDLCSLQSVREFVARILASEATIQILINNAGVMMCPESKTKDGFETHIGSNHFAPALLTLLLLPRLIQDGPSRIVFVSSMLHEKYNFDVDDFNFESRPYDAYEAYCRSKAANVLFAKALALKLKEHNINNVTTYSLHPGVISTGIGRHLNTAMWTGASWLFNNVLYWFIKSPRCGAQTSIYCAVDEDCANESGFYYSDCTRKTPSKQCRSDEEASKAWALTTEVLENHLKNHQLSLVRSSM</sequence>
<dbReference type="PANTHER" id="PTHR43157">
    <property type="entry name" value="PHOSPHATIDYLINOSITOL-GLYCAN BIOSYNTHESIS CLASS F PROTEIN-RELATED"/>
    <property type="match status" value="1"/>
</dbReference>
<dbReference type="EnsemblMetazoa" id="XM_021353344.2">
    <property type="protein sequence ID" value="XP_021209019.1"/>
    <property type="gene ID" value="LOC101740814"/>
</dbReference>
<keyword evidence="1" id="KW-0560">Oxidoreductase</keyword>
<protein>
    <recommendedName>
        <fullName evidence="5">Restnol dehydrogenase</fullName>
    </recommendedName>
</protein>